<name>A0A8J3SID6_9ACTN</name>
<organism evidence="1 2">
    <name type="scientific">Planobispora siamensis</name>
    <dbReference type="NCBI Taxonomy" id="936338"/>
    <lineage>
        <taxon>Bacteria</taxon>
        <taxon>Bacillati</taxon>
        <taxon>Actinomycetota</taxon>
        <taxon>Actinomycetes</taxon>
        <taxon>Streptosporangiales</taxon>
        <taxon>Streptosporangiaceae</taxon>
        <taxon>Planobispora</taxon>
    </lineage>
</organism>
<accession>A0A8J3SID6</accession>
<dbReference type="AlphaFoldDB" id="A0A8J3SID6"/>
<reference evidence="1 2" key="1">
    <citation type="submission" date="2021-01" db="EMBL/GenBank/DDBJ databases">
        <title>Whole genome shotgun sequence of Planobispora siamensis NBRC 107568.</title>
        <authorList>
            <person name="Komaki H."/>
            <person name="Tamura T."/>
        </authorList>
    </citation>
    <scope>NUCLEOTIDE SEQUENCE [LARGE SCALE GENOMIC DNA]</scope>
    <source>
        <strain evidence="1 2">NBRC 107568</strain>
    </source>
</reference>
<proteinExistence type="predicted"/>
<keyword evidence="2" id="KW-1185">Reference proteome</keyword>
<evidence type="ECO:0008006" key="3">
    <source>
        <dbReference type="Google" id="ProtNLM"/>
    </source>
</evidence>
<sequence>MCRVAGGVLDGGVSASGDPVLCDVTRADASGRVPAAGPPAALEIACDESGSEGEKLVGGNTDVFTHASVSLDVGDAAGCMREIRRRAPSPALEYKANILLRGKHRSALVWLLGPSGPLRGRTHVHLVDKTFFAVGRLAGLLTGSAVRPAGAGPRPERWAGDAGAVARVLYREGPEVFGPGRWAALLEAFNDLARAREPGEAAAHAEEFSRIVETARARPDGARGRADEIVGLLWEARSRAGSFRALLSAGPGTVPALDPLIPAIVRTVAHWTAGGRPVSIVHDMQTTLTEERIAQLREIPVAGGLTGLRLVDSRSDPRVQVADVLAGAARKIASEELNGRGDAELTALLRPYVDASSTWGDERSWSLLGPVADPPARPRP</sequence>
<dbReference type="Proteomes" id="UP000619788">
    <property type="component" value="Unassembled WGS sequence"/>
</dbReference>
<evidence type="ECO:0000313" key="1">
    <source>
        <dbReference type="EMBL" id="GIH93522.1"/>
    </source>
</evidence>
<comment type="caution">
    <text evidence="1">The sequence shown here is derived from an EMBL/GenBank/DDBJ whole genome shotgun (WGS) entry which is preliminary data.</text>
</comment>
<protein>
    <recommendedName>
        <fullName evidence="3">DUF3800 domain-containing protein</fullName>
    </recommendedName>
</protein>
<evidence type="ECO:0000313" key="2">
    <source>
        <dbReference type="Proteomes" id="UP000619788"/>
    </source>
</evidence>
<dbReference type="EMBL" id="BOOJ01000033">
    <property type="protein sequence ID" value="GIH93522.1"/>
    <property type="molecule type" value="Genomic_DNA"/>
</dbReference>
<gene>
    <name evidence="1" type="ORF">Psi01_41520</name>
</gene>